<dbReference type="Pfam" id="PF04672">
    <property type="entry name" value="Methyltransf_19"/>
    <property type="match status" value="1"/>
</dbReference>
<sequence length="310" mass="33458">MRVGPSLPAAWRQRSVSPTASRSSIESLFEPAPPAWEDIIDGQHPEGDLGDDPDLSRPNLARMYDYFLGGSANFEIDRRVAEEAAERAPASVTFAVENRAFLRRVVRYLLDAGVDQFLDLGSGVPTAGNVHEIAHERAPWARVAYVDHEPVAVAHAQRLLRDSPNVTITRADARDTATVLNAPGVSGLLDFDRPVAVLAVALLHAIPDHDDPGAMLAAYRDACCTGSAVAVSHLAGTAFTSDEQQAVRELLEATPTPVTLRDREAIGRLLTGYRLVDPGLVLLPDWRSDDENPPRHSAAHANGYAGVGWC</sequence>
<dbReference type="SUPFAM" id="SSF53335">
    <property type="entry name" value="S-adenosyl-L-methionine-dependent methyltransferases"/>
    <property type="match status" value="1"/>
</dbReference>
<proteinExistence type="predicted"/>
<reference evidence="3" key="1">
    <citation type="submission" date="2016-10" db="EMBL/GenBank/DDBJ databases">
        <authorList>
            <person name="Varghese N."/>
            <person name="Submissions S."/>
        </authorList>
    </citation>
    <scope>NUCLEOTIDE SEQUENCE [LARGE SCALE GENOMIC DNA]</scope>
    <source>
        <strain evidence="3">DSM 45460</strain>
    </source>
</reference>
<keyword evidence="2" id="KW-0489">Methyltransferase</keyword>
<feature type="region of interest" description="Disordered" evidence="1">
    <location>
        <begin position="1"/>
        <end position="25"/>
    </location>
</feature>
<dbReference type="AlphaFoldDB" id="A0A1G9EX06"/>
<protein>
    <submittedName>
        <fullName evidence="2">S-adenosyl methyltransferase</fullName>
    </submittedName>
</protein>
<gene>
    <name evidence="2" type="ORF">SAMN04487820_11347</name>
</gene>
<evidence type="ECO:0000313" key="2">
    <source>
        <dbReference type="EMBL" id="SDK80525.1"/>
    </source>
</evidence>
<dbReference type="Gene3D" id="3.40.50.150">
    <property type="entry name" value="Vaccinia Virus protein VP39"/>
    <property type="match status" value="1"/>
</dbReference>
<dbReference type="Proteomes" id="UP000199213">
    <property type="component" value="Unassembled WGS sequence"/>
</dbReference>
<keyword evidence="2" id="KW-0808">Transferase</keyword>
<dbReference type="InterPro" id="IPR006764">
    <property type="entry name" value="SAM_dep_MeTrfase_SAV2177_type"/>
</dbReference>
<feature type="compositionally biased region" description="Polar residues" evidence="1">
    <location>
        <begin position="14"/>
        <end position="25"/>
    </location>
</feature>
<dbReference type="GO" id="GO:0032259">
    <property type="term" value="P:methylation"/>
    <property type="evidence" value="ECO:0007669"/>
    <property type="project" value="UniProtKB-KW"/>
</dbReference>
<dbReference type="InterPro" id="IPR029063">
    <property type="entry name" value="SAM-dependent_MTases_sf"/>
</dbReference>
<evidence type="ECO:0000313" key="3">
    <source>
        <dbReference type="Proteomes" id="UP000199213"/>
    </source>
</evidence>
<organism evidence="2 3">
    <name type="scientific">Actinopolyspora mzabensis</name>
    <dbReference type="NCBI Taxonomy" id="995066"/>
    <lineage>
        <taxon>Bacteria</taxon>
        <taxon>Bacillati</taxon>
        <taxon>Actinomycetota</taxon>
        <taxon>Actinomycetes</taxon>
        <taxon>Actinopolysporales</taxon>
        <taxon>Actinopolysporaceae</taxon>
        <taxon>Actinopolyspora</taxon>
    </lineage>
</organism>
<feature type="region of interest" description="Disordered" evidence="1">
    <location>
        <begin position="36"/>
        <end position="55"/>
    </location>
</feature>
<accession>A0A1G9EX06</accession>
<dbReference type="PIRSF" id="PIRSF017393">
    <property type="entry name" value="MTase_SAV2177"/>
    <property type="match status" value="1"/>
</dbReference>
<keyword evidence="3" id="KW-1185">Reference proteome</keyword>
<dbReference type="EMBL" id="FNFM01000013">
    <property type="protein sequence ID" value="SDK80525.1"/>
    <property type="molecule type" value="Genomic_DNA"/>
</dbReference>
<name>A0A1G9EX06_ACTMZ</name>
<dbReference type="GO" id="GO:0008168">
    <property type="term" value="F:methyltransferase activity"/>
    <property type="evidence" value="ECO:0007669"/>
    <property type="project" value="UniProtKB-KW"/>
</dbReference>
<evidence type="ECO:0000256" key="1">
    <source>
        <dbReference type="SAM" id="MobiDB-lite"/>
    </source>
</evidence>